<evidence type="ECO:0000313" key="11">
    <source>
        <dbReference type="EMBL" id="RZD19079.1"/>
    </source>
</evidence>
<keyword evidence="4" id="KW-0548">Nucleotidyltransferase</keyword>
<dbReference type="Gene3D" id="1.10.10.1330">
    <property type="entry name" value="RNA polymerase sigma-54 factor, core-binding domain"/>
    <property type="match status" value="1"/>
</dbReference>
<dbReference type="NCBIfam" id="TIGR02395">
    <property type="entry name" value="rpoN_sigma"/>
    <property type="match status" value="1"/>
</dbReference>
<dbReference type="PROSITE" id="PS00717">
    <property type="entry name" value="SIGMA54_1"/>
    <property type="match status" value="1"/>
</dbReference>
<dbReference type="Proteomes" id="UP000319296">
    <property type="component" value="Unassembled WGS sequence"/>
</dbReference>
<gene>
    <name evidence="11" type="primary">rpoN</name>
    <name evidence="11" type="ORF">EVG15_02950</name>
</gene>
<proteinExistence type="inferred from homology"/>
<evidence type="ECO:0000259" key="9">
    <source>
        <dbReference type="Pfam" id="PF04552"/>
    </source>
</evidence>
<dbReference type="InterPro" id="IPR007046">
    <property type="entry name" value="RNA_pol_sigma_54_core-bd"/>
</dbReference>
<dbReference type="PROSITE" id="PS50044">
    <property type="entry name" value="SIGMA54_3"/>
    <property type="match status" value="1"/>
</dbReference>
<accession>A0A519BPE4</accession>
<comment type="similarity">
    <text evidence="1">Belongs to the sigma-54 factor family.</text>
</comment>
<dbReference type="AlphaFoldDB" id="A0A519BPE4"/>
<dbReference type="GO" id="GO:0000428">
    <property type="term" value="C:DNA-directed RNA polymerase complex"/>
    <property type="evidence" value="ECO:0007669"/>
    <property type="project" value="UniProtKB-KW"/>
</dbReference>
<evidence type="ECO:0000313" key="12">
    <source>
        <dbReference type="Proteomes" id="UP000319296"/>
    </source>
</evidence>
<evidence type="ECO:0000256" key="5">
    <source>
        <dbReference type="ARBA" id="ARBA00023015"/>
    </source>
</evidence>
<evidence type="ECO:0000256" key="2">
    <source>
        <dbReference type="ARBA" id="ARBA00022478"/>
    </source>
</evidence>
<dbReference type="GO" id="GO:0016987">
    <property type="term" value="F:sigma factor activity"/>
    <property type="evidence" value="ECO:0007669"/>
    <property type="project" value="UniProtKB-KW"/>
</dbReference>
<dbReference type="PANTHER" id="PTHR32248">
    <property type="entry name" value="RNA POLYMERASE SIGMA-54 FACTOR"/>
    <property type="match status" value="1"/>
</dbReference>
<dbReference type="Pfam" id="PF04552">
    <property type="entry name" value="Sigma54_DBD"/>
    <property type="match status" value="1"/>
</dbReference>
<feature type="domain" description="RNA polymerase sigma factor 54 core-binding" evidence="10">
    <location>
        <begin position="147"/>
        <end position="334"/>
    </location>
</feature>
<dbReference type="InterPro" id="IPR007634">
    <property type="entry name" value="RNA_pol_sigma_54_DNA-bd"/>
</dbReference>
<dbReference type="GO" id="GO:0016779">
    <property type="term" value="F:nucleotidyltransferase activity"/>
    <property type="evidence" value="ECO:0007669"/>
    <property type="project" value="UniProtKB-KW"/>
</dbReference>
<comment type="caution">
    <text evidence="11">The sequence shown here is derived from an EMBL/GenBank/DDBJ whole genome shotgun (WGS) entry which is preliminary data.</text>
</comment>
<evidence type="ECO:0000256" key="6">
    <source>
        <dbReference type="ARBA" id="ARBA00023082"/>
    </source>
</evidence>
<evidence type="ECO:0000256" key="8">
    <source>
        <dbReference type="ARBA" id="ARBA00023163"/>
    </source>
</evidence>
<keyword evidence="8" id="KW-0804">Transcription</keyword>
<dbReference type="PIRSF" id="PIRSF000774">
    <property type="entry name" value="RpoN"/>
    <property type="match status" value="1"/>
</dbReference>
<organism evidence="11 12">
    <name type="scientific">Candidatus Acididesulfobacter diazotrophicus</name>
    <dbReference type="NCBI Taxonomy" id="2597226"/>
    <lineage>
        <taxon>Bacteria</taxon>
        <taxon>Deltaproteobacteria</taxon>
        <taxon>Candidatus Acidulodesulfobacterales</taxon>
        <taxon>Candidatus Acididesulfobacter</taxon>
    </lineage>
</organism>
<dbReference type="PRINTS" id="PR00045">
    <property type="entry name" value="SIGMA54FCT"/>
</dbReference>
<dbReference type="InterPro" id="IPR000394">
    <property type="entry name" value="RNA_pol_sigma_54"/>
</dbReference>
<keyword evidence="7" id="KW-0238">DNA-binding</keyword>
<dbReference type="GO" id="GO:0006352">
    <property type="term" value="P:DNA-templated transcription initiation"/>
    <property type="evidence" value="ECO:0007669"/>
    <property type="project" value="InterPro"/>
</dbReference>
<dbReference type="InterPro" id="IPR038709">
    <property type="entry name" value="RpoN_core-bd_sf"/>
</dbReference>
<evidence type="ECO:0000256" key="4">
    <source>
        <dbReference type="ARBA" id="ARBA00022695"/>
    </source>
</evidence>
<reference evidence="11 12" key="1">
    <citation type="journal article" date="2019" name="ISME J.">
        <title>Insights into ecological role of a new deltaproteobacterial order Candidatus Acidulodesulfobacterales by metagenomics and metatranscriptomics.</title>
        <authorList>
            <person name="Tan S."/>
            <person name="Liu J."/>
            <person name="Fang Y."/>
            <person name="Hedlund B.P."/>
            <person name="Lian Z.H."/>
            <person name="Huang L.Y."/>
            <person name="Li J.T."/>
            <person name="Huang L.N."/>
            <person name="Li W.J."/>
            <person name="Jiang H.C."/>
            <person name="Dong H.L."/>
            <person name="Shu W.S."/>
        </authorList>
    </citation>
    <scope>NUCLEOTIDE SEQUENCE [LARGE SCALE GENOMIC DNA]</scope>
    <source>
        <strain evidence="11">AP1</strain>
    </source>
</reference>
<protein>
    <submittedName>
        <fullName evidence="11">RNA polymerase sigma-54 factor</fullName>
    </submittedName>
</protein>
<dbReference type="Pfam" id="PF04963">
    <property type="entry name" value="Sigma54_CBD"/>
    <property type="match status" value="1"/>
</dbReference>
<evidence type="ECO:0000256" key="7">
    <source>
        <dbReference type="ARBA" id="ARBA00023125"/>
    </source>
</evidence>
<dbReference type="Pfam" id="PF00309">
    <property type="entry name" value="Sigma54_AID"/>
    <property type="match status" value="1"/>
</dbReference>
<name>A0A519BPE4_9DELT</name>
<dbReference type="GO" id="GO:0001216">
    <property type="term" value="F:DNA-binding transcription activator activity"/>
    <property type="evidence" value="ECO:0007669"/>
    <property type="project" value="InterPro"/>
</dbReference>
<dbReference type="GO" id="GO:0003677">
    <property type="term" value="F:DNA binding"/>
    <property type="evidence" value="ECO:0007669"/>
    <property type="project" value="UniProtKB-KW"/>
</dbReference>
<sequence>MSQIELKQNLKLSQQLIMTPRLQLAIKMLAMNNIELSELINQQIVENPIIDADIIMNGNEENFNGSNNADNSNADIKKEFINDNGADNFNLENHNPESIDIPENIQNLNNTDGISPINDYIVNYDEQLYDLSVNTNIDWKQDKNYIIENTIAGAETLYEFIMKQVRTGDFSDDEIKLAEYIAGNLNSDGFLRISEDELEKYAGNLAPLLDNVLLKIRKLEPVGIATYDALSCLLVQADYFFPDDDVLKNIIKKYIKDVANRNYSKITKETGIPLDNIVESVNRLKSLTPKPAVNLESRDNNYITPDLYVEKINDKYIVFMEDDYLPPIKINSYYKKILNGEIISNAATKDYVEEKLKSAVWLIKSIKNRKETILKIAQLIIDKQHEFFEKGNGHLNPIILKTIADELNLHESTVSRATSNKYISTHLGVFELKSFFSNFSYGDISPNNIMSKIKHIIENEKKYGKIYSDNDIVNLLKTKNIIIARRTIAKYREILNIPSSAKRKNYVI</sequence>
<dbReference type="PANTHER" id="PTHR32248:SF4">
    <property type="entry name" value="RNA POLYMERASE SIGMA-54 FACTOR"/>
    <property type="match status" value="1"/>
</dbReference>
<keyword evidence="5" id="KW-0805">Transcription regulation</keyword>
<dbReference type="EMBL" id="SGBB01000003">
    <property type="protein sequence ID" value="RZD19079.1"/>
    <property type="molecule type" value="Genomic_DNA"/>
</dbReference>
<evidence type="ECO:0000256" key="3">
    <source>
        <dbReference type="ARBA" id="ARBA00022679"/>
    </source>
</evidence>
<evidence type="ECO:0000259" key="10">
    <source>
        <dbReference type="Pfam" id="PF04963"/>
    </source>
</evidence>
<keyword evidence="2" id="KW-0240">DNA-directed RNA polymerase</keyword>
<dbReference type="Gene3D" id="1.10.10.60">
    <property type="entry name" value="Homeodomain-like"/>
    <property type="match status" value="1"/>
</dbReference>
<feature type="domain" description="RNA polymerase sigma factor 54 DNA-binding" evidence="9">
    <location>
        <begin position="350"/>
        <end position="504"/>
    </location>
</feature>
<evidence type="ECO:0000256" key="1">
    <source>
        <dbReference type="ARBA" id="ARBA00008798"/>
    </source>
</evidence>
<dbReference type="PROSITE" id="PS00718">
    <property type="entry name" value="SIGMA54_2"/>
    <property type="match status" value="1"/>
</dbReference>
<keyword evidence="3" id="KW-0808">Transferase</keyword>
<keyword evidence="6" id="KW-0731">Sigma factor</keyword>